<keyword evidence="1" id="KW-0863">Zinc-finger</keyword>
<proteinExistence type="predicted"/>
<keyword evidence="4" id="KW-1185">Reference proteome</keyword>
<sequence length="266" mass="31369">MTEKRKRGNLSTRGSIDAADKEFECEACGKKYARYPSLYTHIKLKHERKVGLKTVVPELKPKLNRNREIASDVPIVDINPDTLNLFCQVQFLDLFKEIKELAATNDSIWQFIRSEKEDITQVNEEFLERGSTENLSYIWISWQAYQNVWPPKMDLQELRNSGQDIDEIFNESSKKHYRDFFIIIKELLKPISQDFSMEMCYLFDKIIQLSQTHANRSTFKDDIEQNISLYYKDNANLLFRQLKSIPEGTREQFFQKLSKNIAGLFK</sequence>
<dbReference type="SUPFAM" id="SSF57667">
    <property type="entry name" value="beta-beta-alpha zinc fingers"/>
    <property type="match status" value="1"/>
</dbReference>
<keyword evidence="1" id="KW-0862">Zinc</keyword>
<gene>
    <name evidence="3" type="ORF">TTHERM_00825560</name>
</gene>
<organism evidence="3 4">
    <name type="scientific">Tetrahymena thermophila (strain SB210)</name>
    <dbReference type="NCBI Taxonomy" id="312017"/>
    <lineage>
        <taxon>Eukaryota</taxon>
        <taxon>Sar</taxon>
        <taxon>Alveolata</taxon>
        <taxon>Ciliophora</taxon>
        <taxon>Intramacronucleata</taxon>
        <taxon>Oligohymenophorea</taxon>
        <taxon>Hymenostomatida</taxon>
        <taxon>Tetrahymenina</taxon>
        <taxon>Tetrahymenidae</taxon>
        <taxon>Tetrahymena</taxon>
    </lineage>
</organism>
<dbReference type="OMA" id="KEFECEA"/>
<evidence type="ECO:0000256" key="1">
    <source>
        <dbReference type="PROSITE-ProRule" id="PRU00042"/>
    </source>
</evidence>
<evidence type="ECO:0000313" key="3">
    <source>
        <dbReference type="EMBL" id="EAR83761.1"/>
    </source>
</evidence>
<dbReference type="PROSITE" id="PS50157">
    <property type="entry name" value="ZINC_FINGER_C2H2_2"/>
    <property type="match status" value="1"/>
</dbReference>
<dbReference type="Proteomes" id="UP000009168">
    <property type="component" value="Unassembled WGS sequence"/>
</dbReference>
<dbReference type="RefSeq" id="XP_001031424.1">
    <property type="nucleotide sequence ID" value="XM_001031424.3"/>
</dbReference>
<dbReference type="InParanoid" id="I7M5X5"/>
<dbReference type="OrthoDB" id="10579144at2759"/>
<keyword evidence="1" id="KW-0479">Metal-binding</keyword>
<dbReference type="AlphaFoldDB" id="I7M5X5"/>
<dbReference type="GeneID" id="7837004"/>
<dbReference type="GO" id="GO:0008270">
    <property type="term" value="F:zinc ion binding"/>
    <property type="evidence" value="ECO:0007669"/>
    <property type="project" value="UniProtKB-KW"/>
</dbReference>
<dbReference type="KEGG" id="tet:TTHERM_00825560"/>
<dbReference type="PROSITE" id="PS00028">
    <property type="entry name" value="ZINC_FINGER_C2H2_1"/>
    <property type="match status" value="1"/>
</dbReference>
<dbReference type="HOGENOM" id="CLU_1047588_0_0_1"/>
<evidence type="ECO:0000259" key="2">
    <source>
        <dbReference type="PROSITE" id="PS50157"/>
    </source>
</evidence>
<name>I7M5X5_TETTS</name>
<dbReference type="InterPro" id="IPR013087">
    <property type="entry name" value="Znf_C2H2_type"/>
</dbReference>
<evidence type="ECO:0000313" key="4">
    <source>
        <dbReference type="Proteomes" id="UP000009168"/>
    </source>
</evidence>
<accession>I7M5X5</accession>
<reference evidence="4" key="1">
    <citation type="journal article" date="2006" name="PLoS Biol.">
        <title>Macronuclear genome sequence of the ciliate Tetrahymena thermophila, a model eukaryote.</title>
        <authorList>
            <person name="Eisen J.A."/>
            <person name="Coyne R.S."/>
            <person name="Wu M."/>
            <person name="Wu D."/>
            <person name="Thiagarajan M."/>
            <person name="Wortman J.R."/>
            <person name="Badger J.H."/>
            <person name="Ren Q."/>
            <person name="Amedeo P."/>
            <person name="Jones K.M."/>
            <person name="Tallon L.J."/>
            <person name="Delcher A.L."/>
            <person name="Salzberg S.L."/>
            <person name="Silva J.C."/>
            <person name="Haas B.J."/>
            <person name="Majoros W.H."/>
            <person name="Farzad M."/>
            <person name="Carlton J.M."/>
            <person name="Smith R.K. Jr."/>
            <person name="Garg J."/>
            <person name="Pearlman R.E."/>
            <person name="Karrer K.M."/>
            <person name="Sun L."/>
            <person name="Manning G."/>
            <person name="Elde N.C."/>
            <person name="Turkewitz A.P."/>
            <person name="Asai D.J."/>
            <person name="Wilkes D.E."/>
            <person name="Wang Y."/>
            <person name="Cai H."/>
            <person name="Collins K."/>
            <person name="Stewart B.A."/>
            <person name="Lee S.R."/>
            <person name="Wilamowska K."/>
            <person name="Weinberg Z."/>
            <person name="Ruzzo W.L."/>
            <person name="Wloga D."/>
            <person name="Gaertig J."/>
            <person name="Frankel J."/>
            <person name="Tsao C.-C."/>
            <person name="Gorovsky M.A."/>
            <person name="Keeling P.J."/>
            <person name="Waller R.F."/>
            <person name="Patron N.J."/>
            <person name="Cherry J.M."/>
            <person name="Stover N.A."/>
            <person name="Krieger C.J."/>
            <person name="del Toro C."/>
            <person name="Ryder H.F."/>
            <person name="Williamson S.C."/>
            <person name="Barbeau R.A."/>
            <person name="Hamilton E.P."/>
            <person name="Orias E."/>
        </authorList>
    </citation>
    <scope>NUCLEOTIDE SEQUENCE [LARGE SCALE GENOMIC DNA]</scope>
    <source>
        <strain evidence="4">SB210</strain>
    </source>
</reference>
<dbReference type="EMBL" id="GG662507">
    <property type="protein sequence ID" value="EAR83761.1"/>
    <property type="molecule type" value="Genomic_DNA"/>
</dbReference>
<protein>
    <submittedName>
        <fullName evidence="3">Zinc finger, C2H2 type family protein</fullName>
    </submittedName>
</protein>
<feature type="domain" description="C2H2-type" evidence="2">
    <location>
        <begin position="23"/>
        <end position="51"/>
    </location>
</feature>
<dbReference type="InterPro" id="IPR036236">
    <property type="entry name" value="Znf_C2H2_sf"/>
</dbReference>